<evidence type="ECO:0000256" key="2">
    <source>
        <dbReference type="ARBA" id="ARBA00022723"/>
    </source>
</evidence>
<keyword evidence="2 4" id="KW-0479">Metal-binding</keyword>
<feature type="binding site" evidence="4">
    <location>
        <position position="103"/>
    </location>
    <ligand>
        <name>Mn(2+)</name>
        <dbReference type="ChEBI" id="CHEBI:29035"/>
        <label>1</label>
    </ligand>
</feature>
<dbReference type="PANTHER" id="PTHR11358:SF26">
    <property type="entry name" value="GUANIDINO ACID HYDROLASE, MITOCHONDRIAL"/>
    <property type="match status" value="1"/>
</dbReference>
<evidence type="ECO:0000256" key="4">
    <source>
        <dbReference type="PIRSR" id="PIRSR036979-1"/>
    </source>
</evidence>
<dbReference type="PANTHER" id="PTHR11358">
    <property type="entry name" value="ARGINASE/AGMATINASE"/>
    <property type="match status" value="1"/>
</dbReference>
<dbReference type="PROSITE" id="PS51409">
    <property type="entry name" value="ARGINASE_2"/>
    <property type="match status" value="1"/>
</dbReference>
<organism evidence="5">
    <name type="scientific">candidate division WOR-3 bacterium</name>
    <dbReference type="NCBI Taxonomy" id="2052148"/>
    <lineage>
        <taxon>Bacteria</taxon>
        <taxon>Bacteria division WOR-3</taxon>
    </lineage>
</organism>
<dbReference type="NCBIfam" id="TIGR01230">
    <property type="entry name" value="agmatinase"/>
    <property type="match status" value="1"/>
</dbReference>
<dbReference type="EMBL" id="DSUT01000079">
    <property type="protein sequence ID" value="HGK28093.1"/>
    <property type="molecule type" value="Genomic_DNA"/>
</dbReference>
<comment type="caution">
    <text evidence="5">The sequence shown here is derived from an EMBL/GenBank/DDBJ whole genome shotgun (WGS) entry which is preliminary data.</text>
</comment>
<dbReference type="GO" id="GO:0008783">
    <property type="term" value="F:agmatinase activity"/>
    <property type="evidence" value="ECO:0007669"/>
    <property type="project" value="UniProtKB-EC"/>
</dbReference>
<dbReference type="InterPro" id="IPR023696">
    <property type="entry name" value="Ureohydrolase_dom_sf"/>
</dbReference>
<dbReference type="AlphaFoldDB" id="A0A7C4CB76"/>
<feature type="binding site" evidence="4">
    <location>
        <position position="128"/>
    </location>
    <ligand>
        <name>Mn(2+)</name>
        <dbReference type="ChEBI" id="CHEBI:29035"/>
        <label>1</label>
    </ligand>
</feature>
<dbReference type="PIRSF" id="PIRSF036979">
    <property type="entry name" value="Arginase"/>
    <property type="match status" value="1"/>
</dbReference>
<evidence type="ECO:0000256" key="1">
    <source>
        <dbReference type="ARBA" id="ARBA00009227"/>
    </source>
</evidence>
<dbReference type="Pfam" id="PF00491">
    <property type="entry name" value="Arginase"/>
    <property type="match status" value="1"/>
</dbReference>
<feature type="binding site" evidence="4">
    <location>
        <position position="203"/>
    </location>
    <ligand>
        <name>Mn(2+)</name>
        <dbReference type="ChEBI" id="CHEBI:29035"/>
        <label>1</label>
    </ligand>
</feature>
<dbReference type="EC" id="3.5.3.11" evidence="5"/>
<evidence type="ECO:0000313" key="5">
    <source>
        <dbReference type="EMBL" id="HGK28093.1"/>
    </source>
</evidence>
<dbReference type="InterPro" id="IPR006035">
    <property type="entry name" value="Ureohydrolase"/>
</dbReference>
<evidence type="ECO:0000256" key="3">
    <source>
        <dbReference type="ARBA" id="ARBA00022801"/>
    </source>
</evidence>
<dbReference type="Gene3D" id="3.40.800.10">
    <property type="entry name" value="Ureohydrolase domain"/>
    <property type="match status" value="1"/>
</dbReference>
<dbReference type="SUPFAM" id="SSF52768">
    <property type="entry name" value="Arginase/deacetylase"/>
    <property type="match status" value="1"/>
</dbReference>
<comment type="cofactor">
    <cofactor evidence="4">
        <name>Mn(2+)</name>
        <dbReference type="ChEBI" id="CHEBI:29035"/>
    </cofactor>
    <text evidence="4">Binds 2 manganese ions per subunit.</text>
</comment>
<feature type="binding site" evidence="4">
    <location>
        <position position="205"/>
    </location>
    <ligand>
        <name>Mn(2+)</name>
        <dbReference type="ChEBI" id="CHEBI:29035"/>
        <label>1</label>
    </ligand>
</feature>
<comment type="similarity">
    <text evidence="1">Belongs to the arginase family. Agmatinase subfamily.</text>
</comment>
<gene>
    <name evidence="5" type="primary">speB</name>
    <name evidence="5" type="ORF">ENS41_03985</name>
</gene>
<feature type="binding site" evidence="4">
    <location>
        <position position="126"/>
    </location>
    <ligand>
        <name>Mn(2+)</name>
        <dbReference type="ChEBI" id="CHEBI:29035"/>
        <label>2</label>
    </ligand>
</feature>
<feature type="binding site" evidence="4">
    <location>
        <position position="130"/>
    </location>
    <ligand>
        <name>Mn(2+)</name>
        <dbReference type="ChEBI" id="CHEBI:29035"/>
        <label>1</label>
    </ligand>
</feature>
<dbReference type="GO" id="GO:0033389">
    <property type="term" value="P:putrescine biosynthetic process from arginine, via agmatine"/>
    <property type="evidence" value="ECO:0007669"/>
    <property type="project" value="TreeGrafter"/>
</dbReference>
<proteinExistence type="inferred from homology"/>
<protein>
    <submittedName>
        <fullName evidence="5">Agmatinase</fullName>
        <ecNumber evidence="5">3.5.3.11</ecNumber>
    </submittedName>
</protein>
<accession>A0A7C4CB76</accession>
<reference evidence="5" key="1">
    <citation type="journal article" date="2020" name="mSystems">
        <title>Genome- and Community-Level Interaction Insights into Carbon Utilization and Element Cycling Functions of Hydrothermarchaeota in Hydrothermal Sediment.</title>
        <authorList>
            <person name="Zhou Z."/>
            <person name="Liu Y."/>
            <person name="Xu W."/>
            <person name="Pan J."/>
            <person name="Luo Z.H."/>
            <person name="Li M."/>
        </authorList>
    </citation>
    <scope>NUCLEOTIDE SEQUENCE [LARGE SCALE GENOMIC DNA]</scope>
    <source>
        <strain evidence="5">SpSt-488</strain>
    </source>
</reference>
<name>A0A7C4CB76_UNCW3</name>
<dbReference type="CDD" id="cd11593">
    <property type="entry name" value="Agmatinase-like_2"/>
    <property type="match status" value="1"/>
</dbReference>
<dbReference type="GO" id="GO:0046872">
    <property type="term" value="F:metal ion binding"/>
    <property type="evidence" value="ECO:0007669"/>
    <property type="project" value="UniProtKB-KW"/>
</dbReference>
<keyword evidence="3 5" id="KW-0378">Hydrolase</keyword>
<keyword evidence="4" id="KW-0464">Manganese</keyword>
<sequence length="280" mass="29971">MAFYYATASEAEACVAIVGIPLDRTSSFIPGTRFGPDVARIGADNIESFSPFQLRDVNTVAVCDQGNIALEYARPTAPLEQIAATTRRNLAAGRRQVAIGGEHTITPAIVGELARSLTGLHVIQFDAHSDLRDDFLGEKNCHATAMRRVLDHVPREQLFQLGIRSFSAPAEIGETNLTAFEVLKPISAIRKAIDTRPVYITIDVDVLDPAFLSEVQTPQPGGCSYLELARALAGLAGLDIVGVDIVEFCPRNSQPGPGAALVAELVREAVLLVSVDRAPA</sequence>
<dbReference type="InterPro" id="IPR005925">
    <property type="entry name" value="Agmatinase-rel"/>
</dbReference>